<dbReference type="CDD" id="cd12148">
    <property type="entry name" value="fungal_TF_MHR"/>
    <property type="match status" value="1"/>
</dbReference>
<keyword evidence="5" id="KW-1185">Reference proteome</keyword>
<dbReference type="PANTHER" id="PTHR31668">
    <property type="entry name" value="GLUCOSE TRANSPORT TRANSCRIPTION REGULATOR RGT1-RELATED-RELATED"/>
    <property type="match status" value="1"/>
</dbReference>
<gene>
    <name evidence="4" type="ORF">DL546_004022</name>
</gene>
<feature type="region of interest" description="Disordered" evidence="2">
    <location>
        <begin position="693"/>
        <end position="716"/>
    </location>
</feature>
<dbReference type="Proteomes" id="UP000275385">
    <property type="component" value="Unassembled WGS sequence"/>
</dbReference>
<evidence type="ECO:0000313" key="5">
    <source>
        <dbReference type="Proteomes" id="UP000275385"/>
    </source>
</evidence>
<dbReference type="InterPro" id="IPR050797">
    <property type="entry name" value="Carb_Metab_Trans_Reg"/>
</dbReference>
<dbReference type="OrthoDB" id="271595at2759"/>
<dbReference type="InterPro" id="IPR007219">
    <property type="entry name" value="XnlR_reg_dom"/>
</dbReference>
<keyword evidence="1" id="KW-0539">Nucleus</keyword>
<feature type="region of interest" description="Disordered" evidence="2">
    <location>
        <begin position="269"/>
        <end position="307"/>
    </location>
</feature>
<feature type="compositionally biased region" description="Polar residues" evidence="2">
    <location>
        <begin position="693"/>
        <end position="704"/>
    </location>
</feature>
<sequence>MPLVYMPAVRAMVSRTMNCSERNMVYALCALTCLHMRGKSTQIAATGPDSWEAAGRFFLDECISVRQSYDFLEDESLYAVISSFWLSTSFFEIHQDRKSWFYLKEALHLALELGLDDDSTYAGLGPEEKLCRQRVFWILFVTERSFAVLRHKHITLKKTPSLPTTRHWYEASDIHSGFRQLISSYEPLDESFVAAWNEKSNPATRNGSDNSQLNDEAYSALQRTFLALQNLQDRLARPLAFLARSTSTILSPQGTGQAYEDVLTPTPSSALPTYYQQTSTNPTKVEPEDAASSSPFSSTPVVEDTDPEPTAIQKADLLITQQWLRLIVWRKSEQRKLLSWDSSHESMNVAFPFEITRRTVAILQSLPSTAVEVHGMGIFEKIFRIGVSYVDTLSAHDLAGRGNIGTDILSPGRRGFTIDPLEFLVKTLSATPQSRAKFAEELASYAGRLPGGLKVTISPHPNLYPAPWQPTPQPYAVGAPSAITTGAILGEVTDEDEAGQQASQSSLMGAQGMSITTGQPMQYSHGYDVAMISPAVTGGFGDPAPPGLGSGVLWQAPPILTTTNWAVQSSNSVPPSAGFAFGQQQTTTHLISHKMPSFHNRRLGILAVGPTVDCTPSYDFVEAGFCTEFHAGTPPGPSEDASVPASVTIPAPLNEAFFTTEDAASPIDASYTDCLSYPTNKIGRVICGTASSPRAGPSTNIPRSTTVTYTTGLPTPRTTPCNKGEAIMGRWDKKPCTGKYLGLDPTLDMDDFEDIDLHPLPFEDVYEDEEPFKKAVAYGLELRIASLAVDAEEYADADLGLGTLEYYLDEGDEELQYDDMGVAGDEVGSWVGEGEGEEEVFFDADVVRRAVEEEKRGQRYD</sequence>
<evidence type="ECO:0000256" key="1">
    <source>
        <dbReference type="ARBA" id="ARBA00023242"/>
    </source>
</evidence>
<dbReference type="EMBL" id="QVQW01000083">
    <property type="protein sequence ID" value="RKU41085.1"/>
    <property type="molecule type" value="Genomic_DNA"/>
</dbReference>
<evidence type="ECO:0000259" key="3">
    <source>
        <dbReference type="Pfam" id="PF04082"/>
    </source>
</evidence>
<evidence type="ECO:0000313" key="4">
    <source>
        <dbReference type="EMBL" id="RKU41085.1"/>
    </source>
</evidence>
<feature type="compositionally biased region" description="Low complexity" evidence="2">
    <location>
        <begin position="705"/>
        <end position="716"/>
    </location>
</feature>
<accession>A0A420XZI0</accession>
<dbReference type="PANTHER" id="PTHR31668:SF29">
    <property type="entry name" value="ZN(2)-C6 FUNGAL-TYPE DOMAIN-CONTAINING PROTEIN"/>
    <property type="match status" value="1"/>
</dbReference>
<protein>
    <recommendedName>
        <fullName evidence="3">Xylanolytic transcriptional activator regulatory domain-containing protein</fullName>
    </recommendedName>
</protein>
<reference evidence="4 5" key="1">
    <citation type="submission" date="2018-08" db="EMBL/GenBank/DDBJ databases">
        <title>Draft genome of the lignicolous fungus Coniochaeta pulveracea.</title>
        <authorList>
            <person name="Borstlap C.J."/>
            <person name="De Witt R.N."/>
            <person name="Botha A."/>
            <person name="Volschenk H."/>
        </authorList>
    </citation>
    <scope>NUCLEOTIDE SEQUENCE [LARGE SCALE GENOMIC DNA]</scope>
    <source>
        <strain evidence="4 5">CAB683</strain>
    </source>
</reference>
<organism evidence="4 5">
    <name type="scientific">Coniochaeta pulveracea</name>
    <dbReference type="NCBI Taxonomy" id="177199"/>
    <lineage>
        <taxon>Eukaryota</taxon>
        <taxon>Fungi</taxon>
        <taxon>Dikarya</taxon>
        <taxon>Ascomycota</taxon>
        <taxon>Pezizomycotina</taxon>
        <taxon>Sordariomycetes</taxon>
        <taxon>Sordariomycetidae</taxon>
        <taxon>Coniochaetales</taxon>
        <taxon>Coniochaetaceae</taxon>
        <taxon>Coniochaeta</taxon>
    </lineage>
</organism>
<dbReference type="STRING" id="177199.A0A420XZI0"/>
<dbReference type="AlphaFoldDB" id="A0A420XZI0"/>
<evidence type="ECO:0000256" key="2">
    <source>
        <dbReference type="SAM" id="MobiDB-lite"/>
    </source>
</evidence>
<dbReference type="Pfam" id="PF04082">
    <property type="entry name" value="Fungal_trans"/>
    <property type="match status" value="1"/>
</dbReference>
<feature type="domain" description="Xylanolytic transcriptional activator regulatory" evidence="3">
    <location>
        <begin position="70"/>
        <end position="148"/>
    </location>
</feature>
<feature type="compositionally biased region" description="Polar residues" evidence="2">
    <location>
        <begin position="269"/>
        <end position="283"/>
    </location>
</feature>
<feature type="compositionally biased region" description="Polar residues" evidence="2">
    <location>
        <begin position="291"/>
        <end position="300"/>
    </location>
</feature>
<name>A0A420XZI0_9PEZI</name>
<proteinExistence type="predicted"/>
<comment type="caution">
    <text evidence="4">The sequence shown here is derived from an EMBL/GenBank/DDBJ whole genome shotgun (WGS) entry which is preliminary data.</text>
</comment>